<evidence type="ECO:0000256" key="5">
    <source>
        <dbReference type="ARBA" id="ARBA00022475"/>
    </source>
</evidence>
<evidence type="ECO:0000256" key="3">
    <source>
        <dbReference type="ARBA" id="ARBA00010072"/>
    </source>
</evidence>
<proteinExistence type="inferred from homology"/>
<dbReference type="EMBL" id="QJJK01000006">
    <property type="protein sequence ID" value="PXW57911.1"/>
    <property type="molecule type" value="Genomic_DNA"/>
</dbReference>
<comment type="subcellular location">
    <subcellularLocation>
        <location evidence="2">Cell inner membrane</location>
        <topology evidence="2">Multi-pass membrane protein</topology>
    </subcellularLocation>
    <subcellularLocation>
        <location evidence="10">Cell membrane</location>
        <topology evidence="10">Multi-pass membrane protein</topology>
    </subcellularLocation>
</comment>
<dbReference type="InterPro" id="IPR043429">
    <property type="entry name" value="ArtM/GltK/GlnP/TcyL/YhdX-like"/>
</dbReference>
<keyword evidence="4 10" id="KW-0813">Transport</keyword>
<name>A0A2V3U4N9_9HYPH</name>
<evidence type="ECO:0000256" key="9">
    <source>
        <dbReference type="ARBA" id="ARBA00023136"/>
    </source>
</evidence>
<dbReference type="PANTHER" id="PTHR30614">
    <property type="entry name" value="MEMBRANE COMPONENT OF AMINO ACID ABC TRANSPORTER"/>
    <property type="match status" value="1"/>
</dbReference>
<feature type="domain" description="ABC transmembrane type-1" evidence="11">
    <location>
        <begin position="14"/>
        <end position="202"/>
    </location>
</feature>
<dbReference type="InterPro" id="IPR000515">
    <property type="entry name" value="MetI-like"/>
</dbReference>
<dbReference type="GO" id="GO:0043190">
    <property type="term" value="C:ATP-binding cassette (ABC) transporter complex"/>
    <property type="evidence" value="ECO:0007669"/>
    <property type="project" value="InterPro"/>
</dbReference>
<dbReference type="PROSITE" id="PS50928">
    <property type="entry name" value="ABC_TM1"/>
    <property type="match status" value="1"/>
</dbReference>
<dbReference type="OrthoDB" id="9814550at2"/>
<evidence type="ECO:0000256" key="8">
    <source>
        <dbReference type="ARBA" id="ARBA00022989"/>
    </source>
</evidence>
<dbReference type="AlphaFoldDB" id="A0A2V3U4N9"/>
<gene>
    <name evidence="12" type="ORF">C7450_10683</name>
</gene>
<keyword evidence="13" id="KW-1185">Reference proteome</keyword>
<evidence type="ECO:0000313" key="12">
    <source>
        <dbReference type="EMBL" id="PXW57911.1"/>
    </source>
</evidence>
<accession>A0A2V3U4N9</accession>
<keyword evidence="7" id="KW-0029">Amino-acid transport</keyword>
<evidence type="ECO:0000256" key="10">
    <source>
        <dbReference type="RuleBase" id="RU363032"/>
    </source>
</evidence>
<keyword evidence="9 10" id="KW-0472">Membrane</keyword>
<evidence type="ECO:0000256" key="4">
    <source>
        <dbReference type="ARBA" id="ARBA00022448"/>
    </source>
</evidence>
<dbReference type="GO" id="GO:0022857">
    <property type="term" value="F:transmembrane transporter activity"/>
    <property type="evidence" value="ECO:0007669"/>
    <property type="project" value="InterPro"/>
</dbReference>
<sequence>MTFLQILLGIYEGFGITAIVTVLGLLYAIPFALLAGILQHFSTGAARWVVTATIEFWRSSPVIVLLYAFYYSLPAFGINLSAISVGAMVLGLNIGGYGSQSVRAALQTLNRGQREAGLALGLSRIEVLRFVELPQAIAAMTPTFINQAIQLIKGTSLVSLLTLTDMTFRAKEIAQLSYNPVGVYSGLLVAYLIICYPVTIFGRRLERSAAKGRGASHEF</sequence>
<dbReference type="RefSeq" id="WP_110375239.1">
    <property type="nucleotide sequence ID" value="NZ_JAHBRY010000001.1"/>
</dbReference>
<feature type="transmembrane region" description="Helical" evidence="10">
    <location>
        <begin position="48"/>
        <end position="70"/>
    </location>
</feature>
<dbReference type="NCBIfam" id="TIGR01726">
    <property type="entry name" value="HEQRo_perm_3TM"/>
    <property type="match status" value="1"/>
</dbReference>
<feature type="transmembrane region" description="Helical" evidence="10">
    <location>
        <begin position="183"/>
        <end position="202"/>
    </location>
</feature>
<organism evidence="12 13">
    <name type="scientific">Chelatococcus asaccharovorans</name>
    <dbReference type="NCBI Taxonomy" id="28210"/>
    <lineage>
        <taxon>Bacteria</taxon>
        <taxon>Pseudomonadati</taxon>
        <taxon>Pseudomonadota</taxon>
        <taxon>Alphaproteobacteria</taxon>
        <taxon>Hyphomicrobiales</taxon>
        <taxon>Chelatococcaceae</taxon>
        <taxon>Chelatococcus</taxon>
    </lineage>
</organism>
<keyword evidence="6 10" id="KW-0812">Transmembrane</keyword>
<feature type="transmembrane region" description="Helical" evidence="10">
    <location>
        <begin position="76"/>
        <end position="97"/>
    </location>
</feature>
<protein>
    <submittedName>
        <fullName evidence="12">Polar amino acid transport system permease protein</fullName>
    </submittedName>
</protein>
<comment type="caution">
    <text evidence="12">The sequence shown here is derived from an EMBL/GenBank/DDBJ whole genome shotgun (WGS) entry which is preliminary data.</text>
</comment>
<comment type="function">
    <text evidence="1">Part of the binding-protein-dependent transport system for glutamine; probably responsible for the translocation of the substrate across the membrane.</text>
</comment>
<dbReference type="GO" id="GO:0006865">
    <property type="term" value="P:amino acid transport"/>
    <property type="evidence" value="ECO:0007669"/>
    <property type="project" value="UniProtKB-KW"/>
</dbReference>
<keyword evidence="8 10" id="KW-1133">Transmembrane helix</keyword>
<dbReference type="CDD" id="cd06261">
    <property type="entry name" value="TM_PBP2"/>
    <property type="match status" value="1"/>
</dbReference>
<evidence type="ECO:0000256" key="7">
    <source>
        <dbReference type="ARBA" id="ARBA00022970"/>
    </source>
</evidence>
<dbReference type="Proteomes" id="UP000248021">
    <property type="component" value="Unassembled WGS sequence"/>
</dbReference>
<dbReference type="PANTHER" id="PTHR30614:SF20">
    <property type="entry name" value="GLUTAMINE TRANSPORT SYSTEM PERMEASE PROTEIN GLNP"/>
    <property type="match status" value="1"/>
</dbReference>
<feature type="transmembrane region" description="Helical" evidence="10">
    <location>
        <begin position="14"/>
        <end position="36"/>
    </location>
</feature>
<dbReference type="Gene3D" id="1.10.3720.10">
    <property type="entry name" value="MetI-like"/>
    <property type="match status" value="1"/>
</dbReference>
<evidence type="ECO:0000256" key="2">
    <source>
        <dbReference type="ARBA" id="ARBA00004429"/>
    </source>
</evidence>
<evidence type="ECO:0000313" key="13">
    <source>
        <dbReference type="Proteomes" id="UP000248021"/>
    </source>
</evidence>
<evidence type="ECO:0000259" key="11">
    <source>
        <dbReference type="PROSITE" id="PS50928"/>
    </source>
</evidence>
<evidence type="ECO:0000256" key="1">
    <source>
        <dbReference type="ARBA" id="ARBA00003159"/>
    </source>
</evidence>
<comment type="similarity">
    <text evidence="3">Belongs to the binding-protein-dependent transport system permease family. HisMQ subfamily.</text>
</comment>
<dbReference type="SUPFAM" id="SSF161098">
    <property type="entry name" value="MetI-like"/>
    <property type="match status" value="1"/>
</dbReference>
<dbReference type="InterPro" id="IPR035906">
    <property type="entry name" value="MetI-like_sf"/>
</dbReference>
<keyword evidence="5" id="KW-1003">Cell membrane</keyword>
<dbReference type="InterPro" id="IPR010065">
    <property type="entry name" value="AA_ABC_transptr_permease_3TM"/>
</dbReference>
<evidence type="ECO:0000256" key="6">
    <source>
        <dbReference type="ARBA" id="ARBA00022692"/>
    </source>
</evidence>
<dbReference type="Pfam" id="PF00528">
    <property type="entry name" value="BPD_transp_1"/>
    <property type="match status" value="1"/>
</dbReference>
<reference evidence="12 13" key="1">
    <citation type="submission" date="2018-05" db="EMBL/GenBank/DDBJ databases">
        <title>Genomic Encyclopedia of Type Strains, Phase IV (KMG-IV): sequencing the most valuable type-strain genomes for metagenomic binning, comparative biology and taxonomic classification.</title>
        <authorList>
            <person name="Goeker M."/>
        </authorList>
    </citation>
    <scope>NUCLEOTIDE SEQUENCE [LARGE SCALE GENOMIC DNA]</scope>
    <source>
        <strain evidence="12 13">DSM 6462</strain>
    </source>
</reference>